<dbReference type="STRING" id="880070.Cycma_4223"/>
<dbReference type="eggNOG" id="COG2133">
    <property type="taxonomic scope" value="Bacteria"/>
</dbReference>
<dbReference type="InterPro" id="IPR051459">
    <property type="entry name" value="Cytochrome_c-type_DH"/>
</dbReference>
<dbReference type="InterPro" id="IPR011042">
    <property type="entry name" value="6-blade_b-propeller_TolB-like"/>
</dbReference>
<feature type="domain" description="Cytochrome c" evidence="5">
    <location>
        <begin position="489"/>
        <end position="579"/>
    </location>
</feature>
<keyword evidence="3 4" id="KW-0408">Iron</keyword>
<dbReference type="HOGENOM" id="CLU_024435_3_1_10"/>
<protein>
    <submittedName>
        <fullName evidence="6">Cytochrome c class I</fullName>
    </submittedName>
</protein>
<evidence type="ECO:0000259" key="5">
    <source>
        <dbReference type="PROSITE" id="PS51007"/>
    </source>
</evidence>
<name>G0IVC8_CYCMS</name>
<dbReference type="Gene3D" id="2.120.10.30">
    <property type="entry name" value="TolB, C-terminal domain"/>
    <property type="match status" value="1"/>
</dbReference>
<keyword evidence="2 4" id="KW-0479">Metal-binding</keyword>
<dbReference type="InterPro" id="IPR054539">
    <property type="entry name" value="Beta-prop_PDH"/>
</dbReference>
<evidence type="ECO:0000256" key="4">
    <source>
        <dbReference type="PROSITE-ProRule" id="PRU00433"/>
    </source>
</evidence>
<dbReference type="InterPro" id="IPR036909">
    <property type="entry name" value="Cyt_c-like_dom_sf"/>
</dbReference>
<dbReference type="PANTHER" id="PTHR35008">
    <property type="entry name" value="BLL4482 PROTEIN-RELATED"/>
    <property type="match status" value="1"/>
</dbReference>
<dbReference type="Gene3D" id="1.10.760.10">
    <property type="entry name" value="Cytochrome c-like domain"/>
    <property type="match status" value="1"/>
</dbReference>
<keyword evidence="1 4" id="KW-0349">Heme</keyword>
<dbReference type="RefSeq" id="WP_014022211.1">
    <property type="nucleotide sequence ID" value="NC_015914.1"/>
</dbReference>
<sequence length="600" mass="65870">MPRLFRLLKFVYTNFSACHRFWNYILFTVLLISFSCENKQGVLPTADEDNGGLILPGGFEALVVIDSAGPTRHIAVNDNGDIYAKLRFSRDKQGGTIGLRDLNGDGKADSVVRFGDYEDVGGSAVGVTIYNGYLYTSTVNQVLRNKLNPGELVPSSRTEVILTDTHPNVARNWHTTKPAAFDGKGNMYIPFGSPSDAGQDIEIFGPTGTPEGKGLDPSPEREMNAGVWKFDANREGQVQSDGVKFATGLRSIVGMTWSPLDDQLYGVVNGIDNFHTLYPKLYSSWQAAVLPSEKLVKITEGADFGWPYAYYDHLQGKNVLSPGYGGDGKIVGRASEFDNPVVGFPGHWAPMELLFYQGNQFPERYKQGVFIAFHGSTDRSPYPQSGFIVCFVPLADGIASDWEVFADGFAGVDTVENTGDAKYRPMGLAEGPDGSLYISDSNKGKIWRVMFKGSKDEFGDEQLKEMERQTAHKTYIKTPIEGVDNLDKGSLLEGGILYNTYCATCHQRNGQGDNNRFPPLAQSERVVGDPEILVESILNGIQGEITVRGKTFNGYMPPHANILDDHAVASITSYIRNRWGNKATAISPSEVSKIRAKVVK</sequence>
<evidence type="ECO:0000256" key="3">
    <source>
        <dbReference type="ARBA" id="ARBA00023004"/>
    </source>
</evidence>
<dbReference type="EMBL" id="CP002955">
    <property type="protein sequence ID" value="AEL27927.1"/>
    <property type="molecule type" value="Genomic_DNA"/>
</dbReference>
<dbReference type="GO" id="GO:0046872">
    <property type="term" value="F:metal ion binding"/>
    <property type="evidence" value="ECO:0007669"/>
    <property type="project" value="UniProtKB-KW"/>
</dbReference>
<dbReference type="SUPFAM" id="SSF50952">
    <property type="entry name" value="Soluble quinoprotein glucose dehydrogenase"/>
    <property type="match status" value="1"/>
</dbReference>
<keyword evidence="7" id="KW-1185">Reference proteome</keyword>
<dbReference type="PROSITE" id="PS51007">
    <property type="entry name" value="CYTC"/>
    <property type="match status" value="1"/>
</dbReference>
<dbReference type="InterPro" id="IPR009056">
    <property type="entry name" value="Cyt_c-like_dom"/>
</dbReference>
<dbReference type="InterPro" id="IPR011041">
    <property type="entry name" value="Quinoprot_gluc/sorb_DH_b-prop"/>
</dbReference>
<reference evidence="7" key="1">
    <citation type="submission" date="2011-07" db="EMBL/GenBank/DDBJ databases">
        <title>The complete genome of Cyclobacterium marinum DSM 745.</title>
        <authorList>
            <person name="Lucas S."/>
            <person name="Han J."/>
            <person name="Lapidus A."/>
            <person name="Bruce D."/>
            <person name="Goodwin L."/>
            <person name="Pitluck S."/>
            <person name="Peters L."/>
            <person name="Kyrpides N."/>
            <person name="Mavromatis K."/>
            <person name="Ivanova N."/>
            <person name="Ovchinnikova G."/>
            <person name="Chertkov O."/>
            <person name="Detter J.C."/>
            <person name="Tapia R."/>
            <person name="Han C."/>
            <person name="Land M."/>
            <person name="Hauser L."/>
            <person name="Markowitz V."/>
            <person name="Cheng J.-F."/>
            <person name="Hugenholtz P."/>
            <person name="Woyke T."/>
            <person name="Wu D."/>
            <person name="Tindall B."/>
            <person name="Schuetze A."/>
            <person name="Brambilla E."/>
            <person name="Klenk H.-P."/>
            <person name="Eisen J.A."/>
        </authorList>
    </citation>
    <scope>NUCLEOTIDE SEQUENCE [LARGE SCALE GENOMIC DNA]</scope>
    <source>
        <strain evidence="7">ATCC 25205 / DSM 745 / LMG 13164 / NCIMB 1802</strain>
    </source>
</reference>
<evidence type="ECO:0000256" key="1">
    <source>
        <dbReference type="ARBA" id="ARBA00022617"/>
    </source>
</evidence>
<dbReference type="AlphaFoldDB" id="G0IVC8"/>
<dbReference type="eggNOG" id="COG2010">
    <property type="taxonomic scope" value="Bacteria"/>
</dbReference>
<dbReference type="GO" id="GO:0020037">
    <property type="term" value="F:heme binding"/>
    <property type="evidence" value="ECO:0007669"/>
    <property type="project" value="InterPro"/>
</dbReference>
<gene>
    <name evidence="6" type="ordered locus">Cycma_4223</name>
</gene>
<evidence type="ECO:0000313" key="7">
    <source>
        <dbReference type="Proteomes" id="UP000001635"/>
    </source>
</evidence>
<organism evidence="6 7">
    <name type="scientific">Cyclobacterium marinum (strain ATCC 25205 / DSM 745 / LMG 13164 / NCIMB 1802)</name>
    <name type="common">Flectobacillus marinus</name>
    <dbReference type="NCBI Taxonomy" id="880070"/>
    <lineage>
        <taxon>Bacteria</taxon>
        <taxon>Pseudomonadati</taxon>
        <taxon>Bacteroidota</taxon>
        <taxon>Cytophagia</taxon>
        <taxon>Cytophagales</taxon>
        <taxon>Cyclobacteriaceae</taxon>
        <taxon>Cyclobacterium</taxon>
    </lineage>
</organism>
<dbReference type="SUPFAM" id="SSF46626">
    <property type="entry name" value="Cytochrome c"/>
    <property type="match status" value="1"/>
</dbReference>
<dbReference type="Proteomes" id="UP000001635">
    <property type="component" value="Chromosome"/>
</dbReference>
<proteinExistence type="predicted"/>
<dbReference type="Pfam" id="PF22807">
    <property type="entry name" value="TrAA12"/>
    <property type="match status" value="1"/>
</dbReference>
<dbReference type="PANTHER" id="PTHR35008:SF8">
    <property type="entry name" value="ALCOHOL DEHYDROGENASE CYTOCHROME C SUBUNIT"/>
    <property type="match status" value="1"/>
</dbReference>
<dbReference type="KEGG" id="cmr:Cycma_4223"/>
<evidence type="ECO:0000313" key="6">
    <source>
        <dbReference type="EMBL" id="AEL27927.1"/>
    </source>
</evidence>
<dbReference type="Pfam" id="PF00034">
    <property type="entry name" value="Cytochrom_C"/>
    <property type="match status" value="1"/>
</dbReference>
<dbReference type="GO" id="GO:0009055">
    <property type="term" value="F:electron transfer activity"/>
    <property type="evidence" value="ECO:0007669"/>
    <property type="project" value="InterPro"/>
</dbReference>
<evidence type="ECO:0000256" key="2">
    <source>
        <dbReference type="ARBA" id="ARBA00022723"/>
    </source>
</evidence>
<accession>G0IVC8</accession>
<dbReference type="OrthoDB" id="9811395at2"/>